<gene>
    <name evidence="2" type="ORF">PPROV_000980200</name>
</gene>
<dbReference type="AlphaFoldDB" id="A0A830HVC6"/>
<protein>
    <submittedName>
        <fullName evidence="2">Uncharacterized protein</fullName>
    </submittedName>
</protein>
<dbReference type="Proteomes" id="UP000660262">
    <property type="component" value="Unassembled WGS sequence"/>
</dbReference>
<comment type="caution">
    <text evidence="2">The sequence shown here is derived from an EMBL/GenBank/DDBJ whole genome shotgun (WGS) entry which is preliminary data.</text>
</comment>
<keyword evidence="3" id="KW-1185">Reference proteome</keyword>
<name>A0A830HVC6_9CHLO</name>
<organism evidence="2 3">
    <name type="scientific">Pycnococcus provasolii</name>
    <dbReference type="NCBI Taxonomy" id="41880"/>
    <lineage>
        <taxon>Eukaryota</taxon>
        <taxon>Viridiplantae</taxon>
        <taxon>Chlorophyta</taxon>
        <taxon>Pseudoscourfieldiophyceae</taxon>
        <taxon>Pseudoscourfieldiales</taxon>
        <taxon>Pycnococcaceae</taxon>
        <taxon>Pycnococcus</taxon>
    </lineage>
</organism>
<evidence type="ECO:0000313" key="3">
    <source>
        <dbReference type="Proteomes" id="UP000660262"/>
    </source>
</evidence>
<evidence type="ECO:0000313" key="2">
    <source>
        <dbReference type="EMBL" id="GHP11072.1"/>
    </source>
</evidence>
<proteinExistence type="predicted"/>
<reference evidence="2" key="1">
    <citation type="submission" date="2020-10" db="EMBL/GenBank/DDBJ databases">
        <title>Unveiling of a novel bifunctional photoreceptor, Dualchrome1, isolated from a cosmopolitan green alga.</title>
        <authorList>
            <person name="Suzuki S."/>
            <person name="Kawachi M."/>
        </authorList>
    </citation>
    <scope>NUCLEOTIDE SEQUENCE</scope>
    <source>
        <strain evidence="2">NIES 2893</strain>
    </source>
</reference>
<accession>A0A830HVC6</accession>
<sequence>MRQSYSKRNALSVRFGVNSSKRKRKCNNCNNHKPAKAPPMGINLNNNVINNINTNLNINNKEQEQVCLVLRACLSKPSHDFHGGAHNTTIATSCTSAPRTTRRQSLRATRTFACSIERAMCTSTETTVTAKRLTMDFATGHILQLQQGISTPWRYAWMETSSA</sequence>
<dbReference type="EMBL" id="BNJQ01000032">
    <property type="protein sequence ID" value="GHP11072.1"/>
    <property type="molecule type" value="Genomic_DNA"/>
</dbReference>
<feature type="region of interest" description="Disordered" evidence="1">
    <location>
        <begin position="22"/>
        <end position="42"/>
    </location>
</feature>
<evidence type="ECO:0000256" key="1">
    <source>
        <dbReference type="SAM" id="MobiDB-lite"/>
    </source>
</evidence>